<evidence type="ECO:0000313" key="7">
    <source>
        <dbReference type="EMBL" id="QIQ42143.1"/>
    </source>
</evidence>
<sequence length="55" mass="6221">MKSVLIVTYRDNILNQSLSKIKGKGLSIKKLENVLLEHKTNITTHLMKDLSVNVT</sequence>
<evidence type="ECO:0000256" key="2">
    <source>
        <dbReference type="ARBA" id="ARBA00004735"/>
    </source>
</evidence>
<comment type="catalytic activity">
    <reaction evidence="5">
        <text>4 porphobilinogen + H2O = hydroxymethylbilane + 4 NH4(+)</text>
        <dbReference type="Rhea" id="RHEA:13185"/>
        <dbReference type="ChEBI" id="CHEBI:15377"/>
        <dbReference type="ChEBI" id="CHEBI:28938"/>
        <dbReference type="ChEBI" id="CHEBI:57845"/>
        <dbReference type="ChEBI" id="CHEBI:58126"/>
        <dbReference type="EC" id="2.5.1.61"/>
    </reaction>
</comment>
<name>A0A6G9JTQ9_9GAMM</name>
<evidence type="ECO:0000256" key="5">
    <source>
        <dbReference type="ARBA" id="ARBA00048169"/>
    </source>
</evidence>
<comment type="function">
    <text evidence="1">Tetrapolymerization of the monopyrrole PBG into the hydroxymethylbilane pre-uroporphyrinogen in several discrete steps.</text>
</comment>
<dbReference type="Pfam" id="PF01379">
    <property type="entry name" value="Porphobil_deam"/>
    <property type="match status" value="1"/>
</dbReference>
<dbReference type="InterPro" id="IPR000860">
    <property type="entry name" value="HemC"/>
</dbReference>
<evidence type="ECO:0000256" key="3">
    <source>
        <dbReference type="ARBA" id="ARBA00030685"/>
    </source>
</evidence>
<dbReference type="InterPro" id="IPR022417">
    <property type="entry name" value="Porphobilin_deaminase_N"/>
</dbReference>
<proteinExistence type="predicted"/>
<evidence type="ECO:0000313" key="8">
    <source>
        <dbReference type="Proteomes" id="UP000503183"/>
    </source>
</evidence>
<dbReference type="PRINTS" id="PR00151">
    <property type="entry name" value="PORPHBDMNASE"/>
</dbReference>
<evidence type="ECO:0000259" key="6">
    <source>
        <dbReference type="Pfam" id="PF01379"/>
    </source>
</evidence>
<organism evidence="7 8">
    <name type="scientific">Buchnera aphidicola</name>
    <name type="common">Microlophium carnosum</name>
    <dbReference type="NCBI Taxonomy" id="2708354"/>
    <lineage>
        <taxon>Bacteria</taxon>
        <taxon>Pseudomonadati</taxon>
        <taxon>Pseudomonadota</taxon>
        <taxon>Gammaproteobacteria</taxon>
        <taxon>Enterobacterales</taxon>
        <taxon>Erwiniaceae</taxon>
        <taxon>Buchnera</taxon>
    </lineage>
</organism>
<gene>
    <name evidence="7" type="ORF">G4A98_02960</name>
</gene>
<accession>A0A6G9JTQ9</accession>
<dbReference type="UniPathway" id="UPA00251">
    <property type="reaction ID" value="UER00319"/>
</dbReference>
<dbReference type="Proteomes" id="UP000503183">
    <property type="component" value="Chromosome"/>
</dbReference>
<dbReference type="AlphaFoldDB" id="A0A6G9JTQ9"/>
<feature type="domain" description="Porphobilinogen deaminase N-terminal" evidence="6">
    <location>
        <begin position="4"/>
        <end position="53"/>
    </location>
</feature>
<dbReference type="GO" id="GO:0006782">
    <property type="term" value="P:protoporphyrinogen IX biosynthetic process"/>
    <property type="evidence" value="ECO:0007669"/>
    <property type="project" value="UniProtKB-UniPathway"/>
</dbReference>
<protein>
    <recommendedName>
        <fullName evidence="4">Hydroxymethylbilane synthase</fullName>
    </recommendedName>
    <alternativeName>
        <fullName evidence="3">Pre-uroporphyrinogen synthase</fullName>
    </alternativeName>
</protein>
<dbReference type="EMBL" id="CP048747">
    <property type="protein sequence ID" value="QIQ42143.1"/>
    <property type="molecule type" value="Genomic_DNA"/>
</dbReference>
<dbReference type="Gene3D" id="3.40.190.10">
    <property type="entry name" value="Periplasmic binding protein-like II"/>
    <property type="match status" value="1"/>
</dbReference>
<dbReference type="SUPFAM" id="SSF53850">
    <property type="entry name" value="Periplasmic binding protein-like II"/>
    <property type="match status" value="1"/>
</dbReference>
<evidence type="ECO:0000256" key="1">
    <source>
        <dbReference type="ARBA" id="ARBA00002869"/>
    </source>
</evidence>
<comment type="pathway">
    <text evidence="2">Porphyrin-containing compound metabolism; protoporphyrin-IX biosynthesis; coproporphyrinogen-III from 5-aminolevulinate: step 2/4.</text>
</comment>
<reference evidence="7 8" key="1">
    <citation type="submission" date="2020-04" db="EMBL/GenBank/DDBJ databases">
        <title>Parallel evolution in the integration of a co-obligate aphid symbiosis.</title>
        <authorList>
            <person name="Monnin D."/>
            <person name="Jackson R."/>
            <person name="Kiers E.T."/>
            <person name="Bunker M."/>
            <person name="Ellers J."/>
            <person name="Henry L.M."/>
        </authorList>
    </citation>
    <scope>NUCLEOTIDE SEQUENCE [LARGE SCALE GENOMIC DNA]</scope>
    <source>
        <strain evidence="7">MCAR-56B</strain>
    </source>
</reference>
<dbReference type="GO" id="GO:0004418">
    <property type="term" value="F:hydroxymethylbilane synthase activity"/>
    <property type="evidence" value="ECO:0007669"/>
    <property type="project" value="UniProtKB-EC"/>
</dbReference>
<evidence type="ECO:0000256" key="4">
    <source>
        <dbReference type="ARBA" id="ARBA00033064"/>
    </source>
</evidence>